<sequence>MRDKSPHRHEQKKQSKGLTIKQKRAEKRAKATGGAPADPVAHLRKH</sequence>
<gene>
    <name evidence="2" type="ORF">HGG74_06895</name>
</gene>
<evidence type="ECO:0000256" key="1">
    <source>
        <dbReference type="SAM" id="MobiDB-lite"/>
    </source>
</evidence>
<feature type="compositionally biased region" description="Basic residues" evidence="1">
    <location>
        <begin position="1"/>
        <end position="27"/>
    </location>
</feature>
<evidence type="ECO:0000313" key="3">
    <source>
        <dbReference type="Proteomes" id="UP000544090"/>
    </source>
</evidence>
<reference evidence="2 3" key="1">
    <citation type="submission" date="2020-04" db="EMBL/GenBank/DDBJ databases">
        <title>Arthrobacter sp. nov.</title>
        <authorList>
            <person name="Liu S."/>
        </authorList>
    </citation>
    <scope>NUCLEOTIDE SEQUENCE [LARGE SCALE GENOMIC DNA]</scope>
    <source>
        <strain evidence="2 3">E918</strain>
    </source>
</reference>
<comment type="caution">
    <text evidence="2">The sequence shown here is derived from an EMBL/GenBank/DDBJ whole genome shotgun (WGS) entry which is preliminary data.</text>
</comment>
<dbReference type="Proteomes" id="UP000544090">
    <property type="component" value="Unassembled WGS sequence"/>
</dbReference>
<name>A0A7X6K5U2_9MICC</name>
<accession>A0A7X6K5U2</accession>
<proteinExistence type="predicted"/>
<protein>
    <submittedName>
        <fullName evidence="2">Uncharacterized protein</fullName>
    </submittedName>
</protein>
<dbReference type="RefSeq" id="WP_168485612.1">
    <property type="nucleotide sequence ID" value="NZ_JAAZSQ010000004.1"/>
</dbReference>
<feature type="region of interest" description="Disordered" evidence="1">
    <location>
        <begin position="1"/>
        <end position="46"/>
    </location>
</feature>
<evidence type="ECO:0000313" key="2">
    <source>
        <dbReference type="EMBL" id="NKX54275.1"/>
    </source>
</evidence>
<organism evidence="2 3">
    <name type="scientific">Arthrobacter mobilis</name>
    <dbReference type="NCBI Taxonomy" id="2724944"/>
    <lineage>
        <taxon>Bacteria</taxon>
        <taxon>Bacillati</taxon>
        <taxon>Actinomycetota</taxon>
        <taxon>Actinomycetes</taxon>
        <taxon>Micrococcales</taxon>
        <taxon>Micrococcaceae</taxon>
        <taxon>Arthrobacter</taxon>
    </lineage>
</organism>
<dbReference type="EMBL" id="JAAZSQ010000004">
    <property type="protein sequence ID" value="NKX54275.1"/>
    <property type="molecule type" value="Genomic_DNA"/>
</dbReference>
<dbReference type="AlphaFoldDB" id="A0A7X6K5U2"/>
<keyword evidence="3" id="KW-1185">Reference proteome</keyword>